<dbReference type="Proteomes" id="UP000606786">
    <property type="component" value="Unassembled WGS sequence"/>
</dbReference>
<protein>
    <submittedName>
        <fullName evidence="1">(Mediterranean fruit fly) hypothetical protein</fullName>
    </submittedName>
</protein>
<name>A0A811UPZ2_CERCA</name>
<evidence type="ECO:0000313" key="1">
    <source>
        <dbReference type="EMBL" id="CAD6999093.1"/>
    </source>
</evidence>
<proteinExistence type="predicted"/>
<feature type="non-terminal residue" evidence="1">
    <location>
        <position position="1"/>
    </location>
</feature>
<gene>
    <name evidence="1" type="ORF">CCAP1982_LOCUS7639</name>
</gene>
<sequence>TGVAASVCIGYTTYHIDHNHKCNVQHLDELQQQQQQQHQQPERQRFVVAN</sequence>
<dbReference type="EMBL" id="CAJHJT010000012">
    <property type="protein sequence ID" value="CAD6999093.1"/>
    <property type="molecule type" value="Genomic_DNA"/>
</dbReference>
<dbReference type="AlphaFoldDB" id="A0A811UPZ2"/>
<evidence type="ECO:0000313" key="2">
    <source>
        <dbReference type="Proteomes" id="UP000606786"/>
    </source>
</evidence>
<keyword evidence="2" id="KW-1185">Reference proteome</keyword>
<comment type="caution">
    <text evidence="1">The sequence shown here is derived from an EMBL/GenBank/DDBJ whole genome shotgun (WGS) entry which is preliminary data.</text>
</comment>
<organism evidence="1 2">
    <name type="scientific">Ceratitis capitata</name>
    <name type="common">Mediterranean fruit fly</name>
    <name type="synonym">Tephritis capitata</name>
    <dbReference type="NCBI Taxonomy" id="7213"/>
    <lineage>
        <taxon>Eukaryota</taxon>
        <taxon>Metazoa</taxon>
        <taxon>Ecdysozoa</taxon>
        <taxon>Arthropoda</taxon>
        <taxon>Hexapoda</taxon>
        <taxon>Insecta</taxon>
        <taxon>Pterygota</taxon>
        <taxon>Neoptera</taxon>
        <taxon>Endopterygota</taxon>
        <taxon>Diptera</taxon>
        <taxon>Brachycera</taxon>
        <taxon>Muscomorpha</taxon>
        <taxon>Tephritoidea</taxon>
        <taxon>Tephritidae</taxon>
        <taxon>Ceratitis</taxon>
        <taxon>Ceratitis</taxon>
    </lineage>
</organism>
<accession>A0A811UPZ2</accession>
<reference evidence="1" key="1">
    <citation type="submission" date="2020-11" db="EMBL/GenBank/DDBJ databases">
        <authorList>
            <person name="Whitehead M."/>
        </authorList>
    </citation>
    <scope>NUCLEOTIDE SEQUENCE</scope>
    <source>
        <strain evidence="1">EGII</strain>
    </source>
</reference>